<reference evidence="4 5" key="1">
    <citation type="journal article" date="2009" name="Genome Biol.">
        <title>Comparative genome and phenotypic analysis of Clostridium difficile 027 strains provides insight into the evolution of a hypervirulent bacterium.</title>
        <authorList>
            <person name="Stabler R.A."/>
            <person name="He M."/>
            <person name="Dawson L."/>
            <person name="Martin M."/>
            <person name="Valiente E."/>
            <person name="Corton C."/>
            <person name="Lawley T.D."/>
            <person name="Sebaihia M."/>
            <person name="Quail M.A."/>
            <person name="Rose G."/>
            <person name="Gerding D.N."/>
            <person name="Gibert M."/>
            <person name="Popoff M.R."/>
            <person name="Parkhill J."/>
            <person name="Dougan G."/>
            <person name="Wren B.W."/>
        </authorList>
    </citation>
    <scope>NUCLEOTIDE SEQUENCE [LARGE SCALE GENOMIC DNA]</scope>
    <source>
        <strain evidence="4 5">CD196</strain>
    </source>
</reference>
<accession>A0A0H3N5M7</accession>
<name>A0A0H3N5M7_CLODC</name>
<dbReference type="HOGENOM" id="CLU_036604_13_1_9"/>
<dbReference type="PANTHER" id="PTHR18964:SF149">
    <property type="entry name" value="BIFUNCTIONAL UDP-N-ACETYLGLUCOSAMINE 2-EPIMERASE_N-ACETYLMANNOSAMINE KINASE"/>
    <property type="match status" value="1"/>
</dbReference>
<organism evidence="4 5">
    <name type="scientific">Clostridioides difficile (strain CD196)</name>
    <name type="common">Peptoclostridium difficile</name>
    <dbReference type="NCBI Taxonomy" id="645462"/>
    <lineage>
        <taxon>Bacteria</taxon>
        <taxon>Bacillati</taxon>
        <taxon>Bacillota</taxon>
        <taxon>Clostridia</taxon>
        <taxon>Peptostreptococcales</taxon>
        <taxon>Peptostreptococcaceae</taxon>
        <taxon>Clostridioides</taxon>
    </lineage>
</organism>
<gene>
    <name evidence="4" type="primary">xylR</name>
    <name evidence="4" type="ordered locus">CD196_2853</name>
</gene>
<comment type="similarity">
    <text evidence="2">Belongs to the ROK (NagC/XylR) family.</text>
</comment>
<dbReference type="InterPro" id="IPR000600">
    <property type="entry name" value="ROK"/>
</dbReference>
<keyword evidence="3" id="KW-0859">Xylose metabolism</keyword>
<dbReference type="InterPro" id="IPR036388">
    <property type="entry name" value="WH-like_DNA-bd_sf"/>
</dbReference>
<keyword evidence="3" id="KW-0119">Carbohydrate metabolism</keyword>
<dbReference type="Proteomes" id="UP000002068">
    <property type="component" value="Chromosome"/>
</dbReference>
<dbReference type="CDD" id="cd24077">
    <property type="entry name" value="ASKHA_ATPase_ROK_SaXylR-like"/>
    <property type="match status" value="1"/>
</dbReference>
<evidence type="ECO:0000313" key="4">
    <source>
        <dbReference type="EMBL" id="CBA65640.1"/>
    </source>
</evidence>
<dbReference type="InterPro" id="IPR036390">
    <property type="entry name" value="WH_DNA-bd_sf"/>
</dbReference>
<dbReference type="SUPFAM" id="SSF46785">
    <property type="entry name" value="Winged helix' DNA-binding domain"/>
    <property type="match status" value="1"/>
</dbReference>
<evidence type="ECO:0000313" key="5">
    <source>
        <dbReference type="Proteomes" id="UP000002068"/>
    </source>
</evidence>
<evidence type="ECO:0000256" key="2">
    <source>
        <dbReference type="ARBA" id="ARBA00006479"/>
    </source>
</evidence>
<dbReference type="PROSITE" id="PS01125">
    <property type="entry name" value="ROK"/>
    <property type="match status" value="1"/>
</dbReference>
<dbReference type="Pfam" id="PF00480">
    <property type="entry name" value="ROK"/>
    <property type="match status" value="1"/>
</dbReference>
<evidence type="ECO:0000256" key="3">
    <source>
        <dbReference type="ARBA" id="ARBA00022629"/>
    </source>
</evidence>
<protein>
    <submittedName>
        <fullName evidence="4">Xylose repressor</fullName>
    </submittedName>
</protein>
<dbReference type="EMBL" id="FN538970">
    <property type="protein sequence ID" value="CBA65640.1"/>
    <property type="molecule type" value="Genomic_DNA"/>
</dbReference>
<dbReference type="PANTHER" id="PTHR18964">
    <property type="entry name" value="ROK (REPRESSOR, ORF, KINASE) FAMILY"/>
    <property type="match status" value="1"/>
</dbReference>
<dbReference type="SUPFAM" id="SSF53067">
    <property type="entry name" value="Actin-like ATPase domain"/>
    <property type="match status" value="2"/>
</dbReference>
<dbReference type="Gene3D" id="3.30.420.40">
    <property type="match status" value="2"/>
</dbReference>
<dbReference type="Gene3D" id="1.10.10.10">
    <property type="entry name" value="Winged helix-like DNA-binding domain superfamily/Winged helix DNA-binding domain"/>
    <property type="match status" value="1"/>
</dbReference>
<dbReference type="InterPro" id="IPR049874">
    <property type="entry name" value="ROK_cs"/>
</dbReference>
<dbReference type="AlphaFoldDB" id="A0A0H3N5M7"/>
<comment type="function">
    <text evidence="1">Transcriptional repressor of xylose-utilizing enzymes.</text>
</comment>
<evidence type="ECO:0000256" key="1">
    <source>
        <dbReference type="ARBA" id="ARBA00002486"/>
    </source>
</evidence>
<sequence length="408" mass="45445">MQNNLLFLCKKYYNIILRRNIKLVTDKYTIREMNERLVLEQIIKNGPISRASIASTIGLNKATISAITKKLIDESLVHEIGIGNSTHSGGRKPILLVFNKCAGISLSMDIGYDYIFSSLSYLDGTIINSKKLTDIQVSKDNVIQLIDEIINSYNISKIDTPYKVIGLTLAIHGITCENKVLFTPYYNLNEIDLYSILSKKYDFPIHIENEANLTALAENTFSTVHNSLLSLSIHSGFGSGIIINNKLYSGRNGMSGEIGHTIIMPNGKLCPCGNRGCLEQYCSEKKVFEQLSSLENIPKIDSDIVKQLYYEDNQNAKKVIHEFCSYLTIAINNAITTYAPEIIYLNSQIISDIPEILQITKDMLVSSFNKGINIEISSLGSEASLYGGSAVNIKSFLNIQNLTLINEI</sequence>
<dbReference type="Pfam" id="PF13412">
    <property type="entry name" value="HTH_24"/>
    <property type="match status" value="1"/>
</dbReference>
<dbReference type="KEGG" id="cdc:CD196_2853"/>
<dbReference type="GO" id="GO:0042732">
    <property type="term" value="P:D-xylose metabolic process"/>
    <property type="evidence" value="ECO:0007669"/>
    <property type="project" value="UniProtKB-KW"/>
</dbReference>
<proteinExistence type="inferred from homology"/>
<dbReference type="InterPro" id="IPR043129">
    <property type="entry name" value="ATPase_NBD"/>
</dbReference>